<keyword evidence="1" id="KW-0472">Membrane</keyword>
<dbReference type="AlphaFoldDB" id="W2S6P5"/>
<dbReference type="EMBL" id="KB822715">
    <property type="protein sequence ID" value="ETN44305.1"/>
    <property type="molecule type" value="Genomic_DNA"/>
</dbReference>
<dbReference type="HOGENOM" id="CLU_005679_13_5_1"/>
<dbReference type="InterPro" id="IPR002656">
    <property type="entry name" value="Acyl_transf_3_dom"/>
</dbReference>
<sequence>MAAPSSQPSAIELREPLLEDYSPSDHLLLEDDEKIGLTPTQPAHVRLISIVLDALKNVSPNVLKPSFLRAANASAKRPTNSLAALDGLRGLACLCVLNQHYSQIYSDRNFLYGWLAQPTDVYLPEFPFVKVLWSGSAQVFTFFVLSGYVLSIKPLRQMRSQSPEIQKTLTSSIFRRGMRLFIPSCAILVVVAIIAQAGIYIPAQEALSQGLVAAPENVVLPKPAFIDMLHDLWGDFRGLTNMWSWSTYAPTLNQHLWTIGIEFRASMLLYLMQAGTCRLKAWIRILIGLCILFYCASTAQDHVLLFFAGMILAELDLAYLTHYEARSDTALAWAPTNSVSVLESIARHFHPKSRSFRLWQLVLFATGLYLMSAPMRGAEATPGYVWLCQWTIPFWYHSEFRSYWFWTIGALLLLHTAVHSPNIRVIYTNRFARYAGKISYAMYLVHGPILHAVAYGLLPFWQSITQPVGGRTTQLGFTLQWLLGAGVACPLIVYFADLVHRLLDMPSVQLARACEEWFEDPRWRDR</sequence>
<dbReference type="PANTHER" id="PTHR23028:SF134">
    <property type="entry name" value="PUTATIVE (AFU_ORTHOLOGUE AFUA_4G08520)-RELATED"/>
    <property type="match status" value="1"/>
</dbReference>
<dbReference type="VEuPathDB" id="FungiDB:HMPREF1541_10485"/>
<dbReference type="PANTHER" id="PTHR23028">
    <property type="entry name" value="ACETYLTRANSFERASE"/>
    <property type="match status" value="1"/>
</dbReference>
<reference evidence="3 4" key="1">
    <citation type="submission" date="2013-03" db="EMBL/GenBank/DDBJ databases">
        <title>The Genome Sequence of Phialophora europaea CBS 101466.</title>
        <authorList>
            <consortium name="The Broad Institute Genomics Platform"/>
            <person name="Cuomo C."/>
            <person name="de Hoog S."/>
            <person name="Gorbushina A."/>
            <person name="Walker B."/>
            <person name="Young S.K."/>
            <person name="Zeng Q."/>
            <person name="Gargeya S."/>
            <person name="Fitzgerald M."/>
            <person name="Haas B."/>
            <person name="Abouelleil A."/>
            <person name="Allen A.W."/>
            <person name="Alvarado L."/>
            <person name="Arachchi H.M."/>
            <person name="Berlin A.M."/>
            <person name="Chapman S.B."/>
            <person name="Gainer-Dewar J."/>
            <person name="Goldberg J."/>
            <person name="Griggs A."/>
            <person name="Gujja S."/>
            <person name="Hansen M."/>
            <person name="Howarth C."/>
            <person name="Imamovic A."/>
            <person name="Ireland A."/>
            <person name="Larimer J."/>
            <person name="McCowan C."/>
            <person name="Murphy C."/>
            <person name="Pearson M."/>
            <person name="Poon T.W."/>
            <person name="Priest M."/>
            <person name="Roberts A."/>
            <person name="Saif S."/>
            <person name="Shea T."/>
            <person name="Sisk P."/>
            <person name="Sykes S."/>
            <person name="Wortman J."/>
            <person name="Nusbaum C."/>
            <person name="Birren B."/>
        </authorList>
    </citation>
    <scope>NUCLEOTIDE SEQUENCE [LARGE SCALE GENOMIC DNA]</scope>
    <source>
        <strain evidence="3 4">CBS 101466</strain>
    </source>
</reference>
<dbReference type="OrthoDB" id="5819582at2759"/>
<feature type="transmembrane region" description="Helical" evidence="1">
    <location>
        <begin position="440"/>
        <end position="458"/>
    </location>
</feature>
<feature type="transmembrane region" description="Helical" evidence="1">
    <location>
        <begin position="478"/>
        <end position="496"/>
    </location>
</feature>
<dbReference type="InParanoid" id="W2S6P5"/>
<feature type="transmembrane region" description="Helical" evidence="1">
    <location>
        <begin position="180"/>
        <end position="201"/>
    </location>
</feature>
<proteinExistence type="predicted"/>
<dbReference type="RefSeq" id="XP_008713378.1">
    <property type="nucleotide sequence ID" value="XM_008715156.1"/>
</dbReference>
<dbReference type="GO" id="GO:0016747">
    <property type="term" value="F:acyltransferase activity, transferring groups other than amino-acyl groups"/>
    <property type="evidence" value="ECO:0007669"/>
    <property type="project" value="InterPro"/>
</dbReference>
<protein>
    <recommendedName>
        <fullName evidence="2">Acyltransferase 3 domain-containing protein</fullName>
    </recommendedName>
</protein>
<evidence type="ECO:0000313" key="3">
    <source>
        <dbReference type="EMBL" id="ETN44305.1"/>
    </source>
</evidence>
<feature type="domain" description="Acyltransferase 3" evidence="2">
    <location>
        <begin position="83"/>
        <end position="495"/>
    </location>
</feature>
<keyword evidence="1" id="KW-0812">Transmembrane</keyword>
<dbReference type="Proteomes" id="UP000030752">
    <property type="component" value="Unassembled WGS sequence"/>
</dbReference>
<name>W2S6P5_CYPE1</name>
<dbReference type="GeneID" id="19977824"/>
<feature type="transmembrane region" description="Helical" evidence="1">
    <location>
        <begin position="131"/>
        <end position="150"/>
    </location>
</feature>
<accession>W2S6P5</accession>
<evidence type="ECO:0000313" key="4">
    <source>
        <dbReference type="Proteomes" id="UP000030752"/>
    </source>
</evidence>
<dbReference type="STRING" id="1220924.W2S6P5"/>
<keyword evidence="1" id="KW-1133">Transmembrane helix</keyword>
<dbReference type="Pfam" id="PF01757">
    <property type="entry name" value="Acyl_transf_3"/>
    <property type="match status" value="1"/>
</dbReference>
<evidence type="ECO:0000256" key="1">
    <source>
        <dbReference type="SAM" id="Phobius"/>
    </source>
</evidence>
<keyword evidence="4" id="KW-1185">Reference proteome</keyword>
<feature type="transmembrane region" description="Helical" evidence="1">
    <location>
        <begin position="281"/>
        <end position="299"/>
    </location>
</feature>
<dbReference type="eggNOG" id="ENOG502RYMZ">
    <property type="taxonomic scope" value="Eukaryota"/>
</dbReference>
<dbReference type="InterPro" id="IPR050879">
    <property type="entry name" value="Acyltransferase_3"/>
</dbReference>
<evidence type="ECO:0000259" key="2">
    <source>
        <dbReference type="Pfam" id="PF01757"/>
    </source>
</evidence>
<gene>
    <name evidence="3" type="ORF">HMPREF1541_10485</name>
</gene>
<organism evidence="3 4">
    <name type="scientific">Cyphellophora europaea (strain CBS 101466)</name>
    <name type="common">Phialophora europaea</name>
    <dbReference type="NCBI Taxonomy" id="1220924"/>
    <lineage>
        <taxon>Eukaryota</taxon>
        <taxon>Fungi</taxon>
        <taxon>Dikarya</taxon>
        <taxon>Ascomycota</taxon>
        <taxon>Pezizomycotina</taxon>
        <taxon>Eurotiomycetes</taxon>
        <taxon>Chaetothyriomycetidae</taxon>
        <taxon>Chaetothyriales</taxon>
        <taxon>Cyphellophoraceae</taxon>
        <taxon>Cyphellophora</taxon>
    </lineage>
</organism>
<feature type="transmembrane region" description="Helical" evidence="1">
    <location>
        <begin position="403"/>
        <end position="419"/>
    </location>
</feature>
<feature type="transmembrane region" description="Helical" evidence="1">
    <location>
        <begin position="356"/>
        <end position="375"/>
    </location>
</feature>